<dbReference type="VEuPathDB" id="FungiDB:H257_11683"/>
<name>A0A397DPB1_APHAT</name>
<reference evidence="2 3" key="1">
    <citation type="submission" date="2018-08" db="EMBL/GenBank/DDBJ databases">
        <title>Aphanomyces genome sequencing and annotation.</title>
        <authorList>
            <person name="Minardi D."/>
            <person name="Oidtmann B."/>
            <person name="Van Der Giezen M."/>
            <person name="Studholme D.J."/>
        </authorList>
    </citation>
    <scope>NUCLEOTIDE SEQUENCE [LARGE SCALE GENOMIC DNA]</scope>
    <source>
        <strain evidence="2 3">D2</strain>
    </source>
</reference>
<evidence type="ECO:0000256" key="1">
    <source>
        <dbReference type="SAM" id="MobiDB-lite"/>
    </source>
</evidence>
<accession>A0A397DPB1</accession>
<dbReference type="Gene3D" id="1.20.890.10">
    <property type="entry name" value="cAMP-dependent protein kinase regulatory subunit, dimerization-anchoring domain"/>
    <property type="match status" value="1"/>
</dbReference>
<dbReference type="Proteomes" id="UP000266643">
    <property type="component" value="Unassembled WGS sequence"/>
</dbReference>
<proteinExistence type="predicted"/>
<dbReference type="EMBL" id="QUTD01004841">
    <property type="protein sequence ID" value="RHY65787.1"/>
    <property type="molecule type" value="Genomic_DNA"/>
</dbReference>
<protein>
    <submittedName>
        <fullName evidence="2">Uncharacterized protein</fullName>
    </submittedName>
</protein>
<organism evidence="2 3">
    <name type="scientific">Aphanomyces astaci</name>
    <name type="common">Crayfish plague agent</name>
    <dbReference type="NCBI Taxonomy" id="112090"/>
    <lineage>
        <taxon>Eukaryota</taxon>
        <taxon>Sar</taxon>
        <taxon>Stramenopiles</taxon>
        <taxon>Oomycota</taxon>
        <taxon>Saprolegniomycetes</taxon>
        <taxon>Saprolegniales</taxon>
        <taxon>Verrucalvaceae</taxon>
        <taxon>Aphanomyces</taxon>
    </lineage>
</organism>
<gene>
    <name evidence="2" type="ORF">DYB30_003991</name>
</gene>
<feature type="compositionally biased region" description="Basic and acidic residues" evidence="1">
    <location>
        <begin position="209"/>
        <end position="233"/>
    </location>
</feature>
<feature type="region of interest" description="Disordered" evidence="1">
    <location>
        <begin position="199"/>
        <end position="233"/>
    </location>
</feature>
<comment type="caution">
    <text evidence="2">The sequence shown here is derived from an EMBL/GenBank/DDBJ whole genome shotgun (WGS) entry which is preliminary data.</text>
</comment>
<evidence type="ECO:0000313" key="3">
    <source>
        <dbReference type="Proteomes" id="UP000266643"/>
    </source>
</evidence>
<sequence>MKGRVLTRWLGCKVHTATWITYFAMAFKNIQARTRDERKAVRDKETWEKDRLRARKEGYIRVDTSISGSAMTVQAAGSQGYMSDADRFHTDVAGEEKVVRESRIAKHQMSYDTRRRDNQVREDQRWKAMDEKATEEKKRWDHLRDDGGKARRNKSSCQFNPITLKYNDGKDGERLKQADTEIRHRASVRAANLQFNSSRGGINPITGDPIKRVDGSAESKTQDNDDTTEAKNAEKVADQSAAKLDVQSLPIRAYLDQTVVPILLQGMSEQSEKKIVVLFMPCRLDTRVHRGSCPDRRDCFHHVHLGHDLRRVRGRRRPLDHGRLHLVLDHHLHRDPGHLRHGRGRLHLDRDLRRRLCCRRRLDRPGPDREENFDLRWLYHSTA</sequence>
<evidence type="ECO:0000313" key="2">
    <source>
        <dbReference type="EMBL" id="RHY65787.1"/>
    </source>
</evidence>
<dbReference type="AlphaFoldDB" id="A0A397DPB1"/>